<dbReference type="KEGG" id="htu:Htur_5004"/>
<dbReference type="EMBL" id="CP001863">
    <property type="protein sequence ID" value="ADB63733.1"/>
    <property type="molecule type" value="Genomic_DNA"/>
</dbReference>
<proteinExistence type="predicted"/>
<evidence type="ECO:0000313" key="2">
    <source>
        <dbReference type="EMBL" id="ADB63733.1"/>
    </source>
</evidence>
<dbReference type="Proteomes" id="UP000001903">
    <property type="component" value="Plasmid pHTUR03"/>
</dbReference>
<name>D2S2Y6_HALTV</name>
<feature type="region of interest" description="Disordered" evidence="1">
    <location>
        <begin position="35"/>
        <end position="57"/>
    </location>
</feature>
<protein>
    <recommendedName>
        <fullName evidence="4">Transcriptional regulator, ArsR family</fullName>
    </recommendedName>
</protein>
<evidence type="ECO:0000256" key="1">
    <source>
        <dbReference type="SAM" id="MobiDB-lite"/>
    </source>
</evidence>
<evidence type="ECO:0000313" key="3">
    <source>
        <dbReference type="Proteomes" id="UP000001903"/>
    </source>
</evidence>
<keyword evidence="3" id="KW-1185">Reference proteome</keyword>
<dbReference type="HOGENOM" id="CLU_131305_5_1_2"/>
<accession>D2S2Y6</accession>
<organism evidence="2 3">
    <name type="scientific">Haloterrigena turkmenica (strain ATCC 51198 / DSM 5511 / JCM 9101 / NCIMB 13204 / VKM B-1734 / 4k)</name>
    <name type="common">Halococcus turkmenicus</name>
    <dbReference type="NCBI Taxonomy" id="543526"/>
    <lineage>
        <taxon>Archaea</taxon>
        <taxon>Methanobacteriati</taxon>
        <taxon>Methanobacteriota</taxon>
        <taxon>Stenosarchaea group</taxon>
        <taxon>Halobacteria</taxon>
        <taxon>Halobacteriales</taxon>
        <taxon>Natrialbaceae</taxon>
        <taxon>Haloterrigena</taxon>
    </lineage>
</organism>
<geneLocation type="plasmid" evidence="2 3">
    <name>pHTUR03</name>
</geneLocation>
<keyword evidence="2" id="KW-0614">Plasmid</keyword>
<dbReference type="AlphaFoldDB" id="D2S2Y6"/>
<evidence type="ECO:0008006" key="4">
    <source>
        <dbReference type="Google" id="ProtNLM"/>
    </source>
</evidence>
<gene>
    <name evidence="2" type="ordered locus">Htur_5004</name>
</gene>
<reference evidence="2 3" key="1">
    <citation type="journal article" date="2010" name="Stand. Genomic Sci.">
        <title>Complete genome sequence of Haloterrigena turkmenica type strain (4k).</title>
        <authorList>
            <person name="Saunders E."/>
            <person name="Tindall B.J."/>
            <person name="Fahnrich R."/>
            <person name="Lapidus A."/>
            <person name="Copeland A."/>
            <person name="Del Rio T.G."/>
            <person name="Lucas S."/>
            <person name="Chen F."/>
            <person name="Tice H."/>
            <person name="Cheng J.F."/>
            <person name="Han C."/>
            <person name="Detter J.C."/>
            <person name="Bruce D."/>
            <person name="Goodwin L."/>
            <person name="Chain P."/>
            <person name="Pitluck S."/>
            <person name="Pati A."/>
            <person name="Ivanova N."/>
            <person name="Mavromatis K."/>
            <person name="Chen A."/>
            <person name="Palaniappan K."/>
            <person name="Land M."/>
            <person name="Hauser L."/>
            <person name="Chang Y.J."/>
            <person name="Jeffries C.D."/>
            <person name="Brettin T."/>
            <person name="Rohde M."/>
            <person name="Goker M."/>
            <person name="Bristow J."/>
            <person name="Eisen J.A."/>
            <person name="Markowitz V."/>
            <person name="Hugenholtz P."/>
            <person name="Klenk H.P."/>
            <person name="Kyrpides N.C."/>
        </authorList>
    </citation>
    <scope>NUCLEOTIDE SEQUENCE [LARGE SCALE GENOMIC DNA]</scope>
    <source>
        <strain evidence="3">ATCC 51198 / DSM 5511 / JCM 9101 / NCIMB 13204 / VKM B-1734 / 4k</strain>
    </source>
</reference>
<sequence>MCGYPLVICMSQVHDELYEVVSNVQRRQLLFALLEDSPKPDSPEELDTPPDSTKSEESIRIEYRHVHLPKLDEQGFINWFPKMNYVEQGPKFDEVESTLELLAEHHKELAKVK</sequence>